<keyword evidence="3" id="KW-1185">Reference proteome</keyword>
<feature type="region of interest" description="Disordered" evidence="1">
    <location>
        <begin position="1"/>
        <end position="50"/>
    </location>
</feature>
<feature type="compositionally biased region" description="Basic and acidic residues" evidence="1">
    <location>
        <begin position="12"/>
        <end position="21"/>
    </location>
</feature>
<dbReference type="EMBL" id="JANAWD010000083">
    <property type="protein sequence ID" value="KAJ3487753.1"/>
    <property type="molecule type" value="Genomic_DNA"/>
</dbReference>
<proteinExistence type="predicted"/>
<evidence type="ECO:0000313" key="3">
    <source>
        <dbReference type="Proteomes" id="UP001212997"/>
    </source>
</evidence>
<protein>
    <submittedName>
        <fullName evidence="2">Uncharacterized protein</fullName>
    </submittedName>
</protein>
<name>A0AAD5V726_9APHY</name>
<feature type="compositionally biased region" description="Polar residues" evidence="1">
    <location>
        <begin position="31"/>
        <end position="42"/>
    </location>
</feature>
<organism evidence="2 3">
    <name type="scientific">Meripilus lineatus</name>
    <dbReference type="NCBI Taxonomy" id="2056292"/>
    <lineage>
        <taxon>Eukaryota</taxon>
        <taxon>Fungi</taxon>
        <taxon>Dikarya</taxon>
        <taxon>Basidiomycota</taxon>
        <taxon>Agaricomycotina</taxon>
        <taxon>Agaricomycetes</taxon>
        <taxon>Polyporales</taxon>
        <taxon>Meripilaceae</taxon>
        <taxon>Meripilus</taxon>
    </lineage>
</organism>
<dbReference type="Proteomes" id="UP001212997">
    <property type="component" value="Unassembled WGS sequence"/>
</dbReference>
<dbReference type="AlphaFoldDB" id="A0AAD5V726"/>
<gene>
    <name evidence="2" type="ORF">NLI96_g3313</name>
</gene>
<sequence length="761" mass="87700">MRGSPLSFGTEHPPDPGHAEDFQVPGITPGASVSQVDPVSSSAKDDQDLAAESERTRIFLFLQMSRDTGFSMAEDARCTVEEARNSEFRQLLNDKNLFWKNRSAREALFTEQEAMQDRLFEEAEGSRNRAFAEAQAKREEMFQSSKQDRLRMAKSYSEKRDEVRTKGRTKRNEEFEALVRDIKRQFDDFLKSEVELLVQRRREVTLDTETVAVGDTDFATLVENSIDYDPIISSDVLLGKEGVFGFGATQIGSPWTIALPPFAISENSVSNRGTSCSAGSTPLLAPLVIPPSRLTPQPGPISPSTGCHGSLDYRVALPLDTRPTTASNSEISSVPEQRLVVPVDGKTGPLMKPEEREMHFTQRQEIRRKKFDYYEAERDSKYVTRQKDLQNDLDRRKESFRVIQLNLQDSFNDRQKSRDQCADTRRGHFDTFLARIQEMFEQEMTFSRERYRAEEQSLVDCRLMQEHQASVLFTSMQGKVKETLKNLAGVELEDDDTLESDVPMAVHTKVQSEHYFPTNKQGDLVKTRPSRPRIGVPSGVTEKVMIDVPPCVLVDDPPRDPYPKPFIIPSVLLKWSLEMMLSRRLKMPGDTYPEDQSLFDVAEKLRNSSYQSEIEQYQSQFAANERRRQAEFRDQMQQCRSLIDQQELGRTQEFMISQESRLQEYNEKEERRVEDEVTAVEEREKRFVEAEEKRSKVFHALEEDLQDRCSESESQSQYVFEEFMLKWRRKMVEKLGKWKGWFDDVKSAESVIPGICENLIV</sequence>
<accession>A0AAD5V726</accession>
<reference evidence="2" key="1">
    <citation type="submission" date="2022-07" db="EMBL/GenBank/DDBJ databases">
        <title>Genome Sequence of Physisporinus lineatus.</title>
        <authorList>
            <person name="Buettner E."/>
        </authorList>
    </citation>
    <scope>NUCLEOTIDE SEQUENCE</scope>
    <source>
        <strain evidence="2">VT162</strain>
    </source>
</reference>
<evidence type="ECO:0000313" key="2">
    <source>
        <dbReference type="EMBL" id="KAJ3487753.1"/>
    </source>
</evidence>
<evidence type="ECO:0000256" key="1">
    <source>
        <dbReference type="SAM" id="MobiDB-lite"/>
    </source>
</evidence>
<comment type="caution">
    <text evidence="2">The sequence shown here is derived from an EMBL/GenBank/DDBJ whole genome shotgun (WGS) entry which is preliminary data.</text>
</comment>